<dbReference type="PANTHER" id="PTHR34374:SF1">
    <property type="entry name" value="LARGE RIBOSOMAL RNA SUBUNIT ACCUMULATION PROTEIN YCED HOMOLOG 1, CHLOROPLASTIC"/>
    <property type="match status" value="1"/>
</dbReference>
<sequence length="171" mass="19353">MLLNLKKKIQEEGSVLPIQYSFDLSKLEFDTVYPFVSPVEAEGTVEMHAGFAQMTVAVAFDFSVPCDRCTSQIRKRFTYRFSHTLVEALSNEQDADDDQYIVLEEDGTLDLDRLLTEDILLALPTKFLCREDCRGLCPTCGKNLNDGPCGCSQHQIDPRLEVLKQLIDKPE</sequence>
<dbReference type="PANTHER" id="PTHR34374">
    <property type="entry name" value="LARGE RIBOSOMAL RNA SUBUNIT ACCUMULATION PROTEIN YCED HOMOLOG 1, CHLOROPLASTIC"/>
    <property type="match status" value="1"/>
</dbReference>
<reference evidence="1 2" key="1">
    <citation type="submission" date="2020-08" db="EMBL/GenBank/DDBJ databases">
        <authorList>
            <person name="Ren C."/>
            <person name="Gu Y."/>
            <person name="Xu Y."/>
        </authorList>
    </citation>
    <scope>NUCLEOTIDE SEQUENCE [LARGE SCALE GENOMIC DNA]</scope>
    <source>
        <strain evidence="1 2">LBM18003</strain>
    </source>
</reference>
<dbReference type="InterPro" id="IPR003772">
    <property type="entry name" value="YceD"/>
</dbReference>
<dbReference type="Proteomes" id="UP000516046">
    <property type="component" value="Chromosome"/>
</dbReference>
<evidence type="ECO:0000313" key="2">
    <source>
        <dbReference type="Proteomes" id="UP000516046"/>
    </source>
</evidence>
<proteinExistence type="predicted"/>
<dbReference type="Pfam" id="PF02620">
    <property type="entry name" value="YceD"/>
    <property type="match status" value="1"/>
</dbReference>
<dbReference type="KEGG" id="caml:H6X83_06355"/>
<dbReference type="AlphaFoldDB" id="A0A7G9WKK5"/>
<organism evidence="1 2">
    <name type="scientific">Caproicibacterium amylolyticum</name>
    <dbReference type="NCBI Taxonomy" id="2766537"/>
    <lineage>
        <taxon>Bacteria</taxon>
        <taxon>Bacillati</taxon>
        <taxon>Bacillota</taxon>
        <taxon>Clostridia</taxon>
        <taxon>Eubacteriales</taxon>
        <taxon>Oscillospiraceae</taxon>
        <taxon>Caproicibacterium</taxon>
    </lineage>
</organism>
<keyword evidence="2" id="KW-1185">Reference proteome</keyword>
<accession>A0A7G9WKK5</accession>
<protein>
    <submittedName>
        <fullName evidence="1">DUF177 domain-containing protein</fullName>
    </submittedName>
</protein>
<evidence type="ECO:0000313" key="1">
    <source>
        <dbReference type="EMBL" id="QNO19217.1"/>
    </source>
</evidence>
<name>A0A7G9WKK5_9FIRM</name>
<dbReference type="RefSeq" id="WP_212508286.1">
    <property type="nucleotide sequence ID" value="NZ_CP060696.1"/>
</dbReference>
<dbReference type="EMBL" id="CP060696">
    <property type="protein sequence ID" value="QNO19217.1"/>
    <property type="molecule type" value="Genomic_DNA"/>
</dbReference>
<gene>
    <name evidence="1" type="ORF">H6X83_06355</name>
</gene>